<gene>
    <name evidence="1" type="ORF">LTRI10_LOCUS18261</name>
</gene>
<name>A0AAV2DT05_9ROSI</name>
<sequence length="151" mass="16503">MRDRLTVGTDSVADEALTLTFPIHPSRGGNRRWVGYVTVEQSGAAVLPHQILLSTTISVYGWLALTGSFKQPAKMTNRESLPLAYTWLTVIRDRQAPCNAPDYDVSFSPPSLLIKKQKTAVSLATGGSLPSIVTSCRFPTISLQPYNTIHT</sequence>
<dbReference type="EMBL" id="OZ034816">
    <property type="protein sequence ID" value="CAL1376538.1"/>
    <property type="molecule type" value="Genomic_DNA"/>
</dbReference>
<dbReference type="Proteomes" id="UP001497516">
    <property type="component" value="Chromosome 3"/>
</dbReference>
<protein>
    <submittedName>
        <fullName evidence="1">Uncharacterized protein</fullName>
    </submittedName>
</protein>
<reference evidence="1 2" key="1">
    <citation type="submission" date="2024-04" db="EMBL/GenBank/DDBJ databases">
        <authorList>
            <person name="Fracassetti M."/>
        </authorList>
    </citation>
    <scope>NUCLEOTIDE SEQUENCE [LARGE SCALE GENOMIC DNA]</scope>
</reference>
<evidence type="ECO:0000313" key="1">
    <source>
        <dbReference type="EMBL" id="CAL1376538.1"/>
    </source>
</evidence>
<keyword evidence="2" id="KW-1185">Reference proteome</keyword>
<accession>A0AAV2DT05</accession>
<proteinExistence type="predicted"/>
<dbReference type="AlphaFoldDB" id="A0AAV2DT05"/>
<organism evidence="1 2">
    <name type="scientific">Linum trigynum</name>
    <dbReference type="NCBI Taxonomy" id="586398"/>
    <lineage>
        <taxon>Eukaryota</taxon>
        <taxon>Viridiplantae</taxon>
        <taxon>Streptophyta</taxon>
        <taxon>Embryophyta</taxon>
        <taxon>Tracheophyta</taxon>
        <taxon>Spermatophyta</taxon>
        <taxon>Magnoliopsida</taxon>
        <taxon>eudicotyledons</taxon>
        <taxon>Gunneridae</taxon>
        <taxon>Pentapetalae</taxon>
        <taxon>rosids</taxon>
        <taxon>fabids</taxon>
        <taxon>Malpighiales</taxon>
        <taxon>Linaceae</taxon>
        <taxon>Linum</taxon>
    </lineage>
</organism>
<evidence type="ECO:0000313" key="2">
    <source>
        <dbReference type="Proteomes" id="UP001497516"/>
    </source>
</evidence>